<evidence type="ECO:0000259" key="4">
    <source>
        <dbReference type="Pfam" id="PF23990"/>
    </source>
</evidence>
<feature type="domain" description="PilB3-like N-terminal" evidence="4">
    <location>
        <begin position="202"/>
        <end position="273"/>
    </location>
</feature>
<evidence type="ECO:0000313" key="5">
    <source>
        <dbReference type="EMBL" id="SDF33960.1"/>
    </source>
</evidence>
<dbReference type="Proteomes" id="UP000199259">
    <property type="component" value="Unassembled WGS sequence"/>
</dbReference>
<dbReference type="RefSeq" id="WP_238380683.1">
    <property type="nucleotide sequence ID" value="NZ_FNCA01000001.1"/>
</dbReference>
<dbReference type="Pfam" id="PF23990">
    <property type="entry name" value="PilB3_N"/>
    <property type="match status" value="1"/>
</dbReference>
<evidence type="ECO:0000256" key="1">
    <source>
        <dbReference type="ARBA" id="ARBA00006611"/>
    </source>
</evidence>
<evidence type="ECO:0000256" key="2">
    <source>
        <dbReference type="SAM" id="MobiDB-lite"/>
    </source>
</evidence>
<comment type="caution">
    <text evidence="5">The sequence shown here is derived from an EMBL/GenBank/DDBJ whole genome shotgun (WGS) entry which is preliminary data.</text>
</comment>
<feature type="compositionally biased region" description="Basic and acidic residues" evidence="2">
    <location>
        <begin position="35"/>
        <end position="49"/>
    </location>
</feature>
<keyword evidence="5" id="KW-0969">Cilium</keyword>
<dbReference type="EMBL" id="FNCA01000001">
    <property type="protein sequence ID" value="SDF33960.1"/>
    <property type="molecule type" value="Genomic_DNA"/>
</dbReference>
<dbReference type="CDD" id="cd01130">
    <property type="entry name" value="VirB11-like_ATPase"/>
    <property type="match status" value="1"/>
</dbReference>
<dbReference type="Gene3D" id="3.30.450.380">
    <property type="match status" value="1"/>
</dbReference>
<proteinExistence type="inferred from homology"/>
<comment type="similarity">
    <text evidence="1">Belongs to the GSP E family.</text>
</comment>
<keyword evidence="6" id="KW-1185">Reference proteome</keyword>
<evidence type="ECO:0000313" key="6">
    <source>
        <dbReference type="Proteomes" id="UP000199259"/>
    </source>
</evidence>
<dbReference type="InterPro" id="IPR001482">
    <property type="entry name" value="T2SS/T4SS_dom"/>
</dbReference>
<dbReference type="InterPro" id="IPR027417">
    <property type="entry name" value="P-loop_NTPase"/>
</dbReference>
<protein>
    <submittedName>
        <fullName evidence="5">Flagellar protein FlaI</fullName>
    </submittedName>
</protein>
<dbReference type="InterPro" id="IPR056570">
    <property type="entry name" value="PilB3-like_N"/>
</dbReference>
<dbReference type="SUPFAM" id="SSF52540">
    <property type="entry name" value="P-loop containing nucleoside triphosphate hydrolases"/>
    <property type="match status" value="1"/>
</dbReference>
<dbReference type="InterPro" id="IPR050921">
    <property type="entry name" value="T4SS_GSP_E_ATPase"/>
</dbReference>
<gene>
    <name evidence="5" type="ORF">SAMN04488589_0397</name>
</gene>
<dbReference type="PANTHER" id="PTHR30486:SF6">
    <property type="entry name" value="TYPE IV PILUS RETRACTATION ATPASE PILT"/>
    <property type="match status" value="1"/>
</dbReference>
<accession>A0A7Z7AVR1</accession>
<sequence>MSIDNTSDNRTDATENADEIDSSLQPESETSEIEDFLREIKENDVRSDSSGENSENDISLDDIPVKEPAEDAIQEDGLADDVDNSQTETKEISPQEEATLIKTESDTAVPEIVEDDVQQDGSETLAVDEDDIIGELADLILPDAEPVNIEDLKSKIDDVYIPLFRDNVEEERDSFWKDTISELYKEEPVEEDIFTEEEKDSSILDRITKLFSSKKSLYEPYNIVEHGPIVDLTMPADSPFREVELYEVNPLYAYVRIAYDPESHEYQYQAIEPVLSEKEQELLDTIKLKFIETLDVNLKEISRKNAEDYLRENVAKYLQEFKIDISPRKRERIMYHIVRDYVGYGEIDVLMRDPNLEDISCDGPNTPVYIYHKEYNSIPSDIEFPSDEVLDSFAIRIAQICGRHISIAKPLLDATMPDGSRIQMTLGREITTRGSTFTIRRFKDNPITPANLIEYHTFSTAMMAYMWLAVDSSKSLIFAGGTASGKTTAMNAVSLFIQPEMKIVSIEDTRELNLSHPNWIPGVTRQAFAGEDKGSIEMYELLRASLRQRPEYILVGEVRGAEAYVLFQAMSTGHTTFSTMHADSVQSVVHRLENPPINVPRIMIQALDLVAIQIQVKVGDERVRRCKSLTEIVGVDPRTGELLTNDVFVWDAARDMFQYSGRSYIIESVMESRGWSEEKVRDELKRRQDILEWARDKNITHFRDFAKIVVGYNREPEMIMKLVRQELYG</sequence>
<organism evidence="5 6">
    <name type="scientific">Methanolobus vulcani</name>
    <dbReference type="NCBI Taxonomy" id="38026"/>
    <lineage>
        <taxon>Archaea</taxon>
        <taxon>Methanobacteriati</taxon>
        <taxon>Methanobacteriota</taxon>
        <taxon>Stenosarchaea group</taxon>
        <taxon>Methanomicrobia</taxon>
        <taxon>Methanosarcinales</taxon>
        <taxon>Methanosarcinaceae</taxon>
        <taxon>Methanolobus</taxon>
    </lineage>
</organism>
<keyword evidence="5" id="KW-0966">Cell projection</keyword>
<dbReference type="Gene3D" id="3.40.50.300">
    <property type="entry name" value="P-loop containing nucleotide triphosphate hydrolases"/>
    <property type="match status" value="1"/>
</dbReference>
<dbReference type="Pfam" id="PF00437">
    <property type="entry name" value="T2SSE"/>
    <property type="match status" value="1"/>
</dbReference>
<dbReference type="AlphaFoldDB" id="A0A7Z7AVR1"/>
<reference evidence="5 6" key="1">
    <citation type="submission" date="2016-10" db="EMBL/GenBank/DDBJ databases">
        <authorList>
            <person name="Varghese N."/>
            <person name="Submissions S."/>
        </authorList>
    </citation>
    <scope>NUCLEOTIDE SEQUENCE [LARGE SCALE GENOMIC DNA]</scope>
    <source>
        <strain evidence="5 6">PL 12/M</strain>
    </source>
</reference>
<keyword evidence="5" id="KW-0282">Flagellum</keyword>
<feature type="region of interest" description="Disordered" evidence="2">
    <location>
        <begin position="1"/>
        <end position="101"/>
    </location>
</feature>
<feature type="domain" description="Bacterial type II secretion system protein E" evidence="3">
    <location>
        <begin position="368"/>
        <end position="673"/>
    </location>
</feature>
<dbReference type="PANTHER" id="PTHR30486">
    <property type="entry name" value="TWITCHING MOTILITY PROTEIN PILT"/>
    <property type="match status" value="1"/>
</dbReference>
<feature type="compositionally biased region" description="Acidic residues" evidence="2">
    <location>
        <begin position="70"/>
        <end position="83"/>
    </location>
</feature>
<evidence type="ECO:0000259" key="3">
    <source>
        <dbReference type="Pfam" id="PF00437"/>
    </source>
</evidence>
<dbReference type="GO" id="GO:0016887">
    <property type="term" value="F:ATP hydrolysis activity"/>
    <property type="evidence" value="ECO:0007669"/>
    <property type="project" value="InterPro"/>
</dbReference>
<name>A0A7Z7AVR1_9EURY</name>